<protein>
    <submittedName>
        <fullName evidence="1">Uncharacterized protein</fullName>
    </submittedName>
</protein>
<reference evidence="1" key="1">
    <citation type="journal article" date="2020" name="mSystems">
        <title>Genome- and Community-Level Interaction Insights into Carbon Utilization and Element Cycling Functions of Hydrothermarchaeota in Hydrothermal Sediment.</title>
        <authorList>
            <person name="Zhou Z."/>
            <person name="Liu Y."/>
            <person name="Xu W."/>
            <person name="Pan J."/>
            <person name="Luo Z.H."/>
            <person name="Li M."/>
        </authorList>
    </citation>
    <scope>NUCLEOTIDE SEQUENCE [LARGE SCALE GENOMIC DNA]</scope>
    <source>
        <strain evidence="1">SpSt-86</strain>
    </source>
</reference>
<accession>A0A832IFY4</accession>
<dbReference type="AlphaFoldDB" id="A0A832IFY4"/>
<proteinExistence type="predicted"/>
<sequence>MPRRLAILLALLIALGSALYFDVYDYFSSRNMISKFESSLVKLELYDKNVEEKKEYLSNLEKAVQPRTTLKEIESLTQAANLNLSSQKDGTYLIEGTCEPEKLKDLVAHLLSSANVVVQSMLIDSRQIVPVVTDEMKVAARVSVRLVLKGVMLE</sequence>
<gene>
    <name evidence="1" type="ORF">ENW55_07590</name>
</gene>
<organism evidence="1">
    <name type="scientific">Pseudothermotoga hypogea</name>
    <dbReference type="NCBI Taxonomy" id="57487"/>
    <lineage>
        <taxon>Bacteria</taxon>
        <taxon>Thermotogati</taxon>
        <taxon>Thermotogota</taxon>
        <taxon>Thermotogae</taxon>
        <taxon>Thermotogales</taxon>
        <taxon>Thermotogaceae</taxon>
        <taxon>Pseudothermotoga</taxon>
    </lineage>
</organism>
<name>A0A832IFY4_9THEM</name>
<dbReference type="EMBL" id="DTKQ01000051">
    <property type="protein sequence ID" value="HGZ79831.1"/>
    <property type="molecule type" value="Genomic_DNA"/>
</dbReference>
<comment type="caution">
    <text evidence="1">The sequence shown here is derived from an EMBL/GenBank/DDBJ whole genome shotgun (WGS) entry which is preliminary data.</text>
</comment>
<evidence type="ECO:0000313" key="1">
    <source>
        <dbReference type="EMBL" id="HGZ79831.1"/>
    </source>
</evidence>